<evidence type="ECO:0000313" key="1">
    <source>
        <dbReference type="EMBL" id="ABT16835.1"/>
    </source>
</evidence>
<keyword evidence="2" id="KW-1185">Reference proteome</keyword>
<dbReference type="EMBL" id="EF101928">
    <property type="protein sequence ID" value="ABT16835.1"/>
    <property type="molecule type" value="Genomic_DNA"/>
</dbReference>
<dbReference type="GeneID" id="5470571"/>
<gene>
    <name evidence="1" type="primary">z701L</name>
    <name evidence="1" type="ORF">ATCV1_z701L</name>
</gene>
<accession>A7K9W1</accession>
<evidence type="ECO:0000313" key="2">
    <source>
        <dbReference type="Proteomes" id="UP000202420"/>
    </source>
</evidence>
<dbReference type="RefSeq" id="YP_001427182.1">
    <property type="nucleotide sequence ID" value="NC_008724.1"/>
</dbReference>
<protein>
    <submittedName>
        <fullName evidence="1">Uncharacterized protein z701L</fullName>
    </submittedName>
</protein>
<reference evidence="1 2" key="1">
    <citation type="submission" date="2006-09" db="EMBL/GenBank/DDBJ databases">
        <title>Sequence and annotation of the 288-kb ATCV-1 virus that infects an endosymbiotic Chlorella strain of the heliozoon Acanthocystis turfacea.</title>
        <authorList>
            <person name="Fitzgerald L.A."/>
            <person name="Graves M.V."/>
            <person name="Li X."/>
            <person name="Pfitzner A.J.P."/>
            <person name="Hartigan J."/>
            <person name="Van Etten J.L."/>
        </authorList>
    </citation>
    <scope>NUCLEOTIDE SEQUENCE [LARGE SCALE GENOMIC DNA]</scope>
    <source>
        <strain evidence="1 2">ATCV-1</strain>
    </source>
</reference>
<proteinExistence type="predicted"/>
<dbReference type="Proteomes" id="UP000202420">
    <property type="component" value="Segment"/>
</dbReference>
<name>A7K9W1_9PHYC</name>
<organism evidence="1 2">
    <name type="scientific">Chlorovirus heliozoae</name>
    <dbReference type="NCBI Taxonomy" id="322019"/>
    <lineage>
        <taxon>Viruses</taxon>
        <taxon>Varidnaviria</taxon>
        <taxon>Bamfordvirae</taxon>
        <taxon>Nucleocytoviricota</taxon>
        <taxon>Megaviricetes</taxon>
        <taxon>Algavirales</taxon>
        <taxon>Phycodnaviridae</taxon>
        <taxon>Chlorovirus</taxon>
    </lineage>
</organism>
<sequence>MMEMTTPMTIVSHAPWGTFRAVLAKNRVVRVPNTIPYTIENRMLLSISTSTKETRTYVIIITPETEKPYADAIFALSPKISTTATQPTNAAAFTAGM</sequence>
<dbReference type="KEGG" id="vg:5470571"/>